<keyword evidence="1" id="KW-0812">Transmembrane</keyword>
<accession>A0A7C3G5D6</accession>
<evidence type="ECO:0000256" key="1">
    <source>
        <dbReference type="SAM" id="Phobius"/>
    </source>
</evidence>
<proteinExistence type="predicted"/>
<name>A0A7C3G5D6_9PROT</name>
<protein>
    <submittedName>
        <fullName evidence="2">Uncharacterized protein</fullName>
    </submittedName>
</protein>
<reference evidence="2" key="1">
    <citation type="journal article" date="2020" name="mSystems">
        <title>Genome- and Community-Level Interaction Insights into Carbon Utilization and Element Cycling Functions of Hydrothermarchaeota in Hydrothermal Sediment.</title>
        <authorList>
            <person name="Zhou Z."/>
            <person name="Liu Y."/>
            <person name="Xu W."/>
            <person name="Pan J."/>
            <person name="Luo Z.H."/>
            <person name="Li M."/>
        </authorList>
    </citation>
    <scope>NUCLEOTIDE SEQUENCE [LARGE SCALE GENOMIC DNA]</scope>
    <source>
        <strain evidence="2">HyVt-489</strain>
    </source>
</reference>
<dbReference type="Proteomes" id="UP000886042">
    <property type="component" value="Unassembled WGS sequence"/>
</dbReference>
<organism evidence="2">
    <name type="scientific">Hellea balneolensis</name>
    <dbReference type="NCBI Taxonomy" id="287478"/>
    <lineage>
        <taxon>Bacteria</taxon>
        <taxon>Pseudomonadati</taxon>
        <taxon>Pseudomonadota</taxon>
        <taxon>Alphaproteobacteria</taxon>
        <taxon>Maricaulales</taxon>
        <taxon>Robiginitomaculaceae</taxon>
        <taxon>Hellea</taxon>
    </lineage>
</organism>
<keyword evidence="1" id="KW-0472">Membrane</keyword>
<dbReference type="AlphaFoldDB" id="A0A7C3G5D6"/>
<feature type="transmembrane region" description="Helical" evidence="1">
    <location>
        <begin position="20"/>
        <end position="37"/>
    </location>
</feature>
<dbReference type="EMBL" id="DRMN01000252">
    <property type="protein sequence ID" value="HFB55033.1"/>
    <property type="molecule type" value="Genomic_DNA"/>
</dbReference>
<comment type="caution">
    <text evidence="2">The sequence shown here is derived from an EMBL/GenBank/DDBJ whole genome shotgun (WGS) entry which is preliminary data.</text>
</comment>
<gene>
    <name evidence="2" type="ORF">ENJ46_03835</name>
</gene>
<sequence>MQDHHKPQALKKPIANWKYIPVAILIVLVFFVILHKLKRDPIQQPIMNLQPWALQTDVVKTGNVNAIFPALGKVESSSEITLA</sequence>
<evidence type="ECO:0000313" key="2">
    <source>
        <dbReference type="EMBL" id="HFB55033.1"/>
    </source>
</evidence>
<keyword evidence="1" id="KW-1133">Transmembrane helix</keyword>
<feature type="non-terminal residue" evidence="2">
    <location>
        <position position="83"/>
    </location>
</feature>